<dbReference type="AlphaFoldDB" id="A0A1H6Y0Q7"/>
<keyword evidence="2" id="KW-1185">Reference proteome</keyword>
<name>A0A1H6Y0Q7_9BACT</name>
<proteinExistence type="predicted"/>
<accession>A0A1H6Y0Q7</accession>
<dbReference type="EMBL" id="FNZH01000003">
    <property type="protein sequence ID" value="SEJ34883.1"/>
    <property type="molecule type" value="Genomic_DNA"/>
</dbReference>
<evidence type="ECO:0000313" key="1">
    <source>
        <dbReference type="EMBL" id="SEJ34883.1"/>
    </source>
</evidence>
<organism evidence="1 2">
    <name type="scientific">Cyclobacterium xiamenense</name>
    <dbReference type="NCBI Taxonomy" id="1297121"/>
    <lineage>
        <taxon>Bacteria</taxon>
        <taxon>Pseudomonadati</taxon>
        <taxon>Bacteroidota</taxon>
        <taxon>Cytophagia</taxon>
        <taxon>Cytophagales</taxon>
        <taxon>Cyclobacteriaceae</taxon>
        <taxon>Cyclobacterium</taxon>
    </lineage>
</organism>
<protein>
    <submittedName>
        <fullName evidence="1">Uncharacterized protein</fullName>
    </submittedName>
</protein>
<evidence type="ECO:0000313" key="2">
    <source>
        <dbReference type="Proteomes" id="UP000199403"/>
    </source>
</evidence>
<dbReference type="Proteomes" id="UP000199403">
    <property type="component" value="Unassembled WGS sequence"/>
</dbReference>
<reference evidence="2" key="1">
    <citation type="submission" date="2016-10" db="EMBL/GenBank/DDBJ databases">
        <authorList>
            <person name="Varghese N."/>
            <person name="Submissions S."/>
        </authorList>
    </citation>
    <scope>NUCLEOTIDE SEQUENCE [LARGE SCALE GENOMIC DNA]</scope>
    <source>
        <strain evidence="2">IBRC-M 10761</strain>
    </source>
</reference>
<sequence>MAVRLKKPIKEICDQINRFIAGQNRDIDSRSIRFNLNNSFKEEIGEHDLALFCDCLVKIAKTKDRKIRKTEQCFWNYVRFLPLDLEMHPDSDKNGEDEWEELLSDTPYADRKKRKFSKLLGLAEEILKLKKDRSRASEMRRAASLELISEIMEY</sequence>
<gene>
    <name evidence="1" type="ORF">SAMN05192553_103390</name>
</gene>